<feature type="non-terminal residue" evidence="7">
    <location>
        <position position="1"/>
    </location>
</feature>
<sequence>ILFQLLEKDASKRLGNRFSPHGDIQDHDFFKKIDWYALEKRQLEAPFKPNLQHPLDTQYFDKHFTVEKAKLTPVDATILESIDQTQFQGFSYTNPNATDK</sequence>
<dbReference type="AlphaFoldDB" id="A0A653DJU2"/>
<dbReference type="SMART" id="SM00133">
    <property type="entry name" value="S_TK_X"/>
    <property type="match status" value="1"/>
</dbReference>
<keyword evidence="2" id="KW-0808">Transferase</keyword>
<organism evidence="7 8">
    <name type="scientific">Callosobruchus maculatus</name>
    <name type="common">Southern cowpea weevil</name>
    <name type="synonym">Pulse bruchid</name>
    <dbReference type="NCBI Taxonomy" id="64391"/>
    <lineage>
        <taxon>Eukaryota</taxon>
        <taxon>Metazoa</taxon>
        <taxon>Ecdysozoa</taxon>
        <taxon>Arthropoda</taxon>
        <taxon>Hexapoda</taxon>
        <taxon>Insecta</taxon>
        <taxon>Pterygota</taxon>
        <taxon>Neoptera</taxon>
        <taxon>Endopterygota</taxon>
        <taxon>Coleoptera</taxon>
        <taxon>Polyphaga</taxon>
        <taxon>Cucujiformia</taxon>
        <taxon>Chrysomeloidea</taxon>
        <taxon>Chrysomelidae</taxon>
        <taxon>Bruchinae</taxon>
        <taxon>Bruchini</taxon>
        <taxon>Callosobruchus</taxon>
    </lineage>
</organism>
<keyword evidence="8" id="KW-1185">Reference proteome</keyword>
<name>A0A653DJU2_CALMS</name>
<evidence type="ECO:0000256" key="5">
    <source>
        <dbReference type="ARBA" id="ARBA00022840"/>
    </source>
</evidence>
<keyword evidence="5" id="KW-0067">ATP-binding</keyword>
<dbReference type="EMBL" id="CAACVG010012553">
    <property type="protein sequence ID" value="VEN60465.1"/>
    <property type="molecule type" value="Genomic_DNA"/>
</dbReference>
<keyword evidence="4" id="KW-0418">Kinase</keyword>
<dbReference type="SUPFAM" id="SSF56112">
    <property type="entry name" value="Protein kinase-like (PK-like)"/>
    <property type="match status" value="1"/>
</dbReference>
<evidence type="ECO:0000256" key="1">
    <source>
        <dbReference type="ARBA" id="ARBA00022527"/>
    </source>
</evidence>
<dbReference type="GO" id="GO:0004674">
    <property type="term" value="F:protein serine/threonine kinase activity"/>
    <property type="evidence" value="ECO:0007669"/>
    <property type="project" value="UniProtKB-KW"/>
</dbReference>
<dbReference type="Pfam" id="PF00433">
    <property type="entry name" value="Pkinase_C"/>
    <property type="match status" value="1"/>
</dbReference>
<dbReference type="Proteomes" id="UP000410492">
    <property type="component" value="Unassembled WGS sequence"/>
</dbReference>
<reference evidence="7 8" key="1">
    <citation type="submission" date="2019-01" db="EMBL/GenBank/DDBJ databases">
        <authorList>
            <person name="Sayadi A."/>
        </authorList>
    </citation>
    <scope>NUCLEOTIDE SEQUENCE [LARGE SCALE GENOMIC DNA]</scope>
</reference>
<gene>
    <name evidence="7" type="ORF">CALMAC_LOCUS18157</name>
</gene>
<dbReference type="InterPro" id="IPR011009">
    <property type="entry name" value="Kinase-like_dom_sf"/>
</dbReference>
<evidence type="ECO:0000256" key="2">
    <source>
        <dbReference type="ARBA" id="ARBA00022679"/>
    </source>
</evidence>
<keyword evidence="1" id="KW-0723">Serine/threonine-protein kinase</keyword>
<dbReference type="OrthoDB" id="10047816at2759"/>
<dbReference type="PROSITE" id="PS51285">
    <property type="entry name" value="AGC_KINASE_CTER"/>
    <property type="match status" value="1"/>
</dbReference>
<dbReference type="InterPro" id="IPR017892">
    <property type="entry name" value="Pkinase_C"/>
</dbReference>
<proteinExistence type="predicted"/>
<dbReference type="InterPro" id="IPR000961">
    <property type="entry name" value="AGC-kinase_C"/>
</dbReference>
<dbReference type="GO" id="GO:0005524">
    <property type="term" value="F:ATP binding"/>
    <property type="evidence" value="ECO:0007669"/>
    <property type="project" value="UniProtKB-KW"/>
</dbReference>
<evidence type="ECO:0000256" key="4">
    <source>
        <dbReference type="ARBA" id="ARBA00022777"/>
    </source>
</evidence>
<feature type="domain" description="AGC-kinase C-terminal" evidence="6">
    <location>
        <begin position="31"/>
        <end position="100"/>
    </location>
</feature>
<evidence type="ECO:0000313" key="7">
    <source>
        <dbReference type="EMBL" id="VEN60465.1"/>
    </source>
</evidence>
<dbReference type="Gene3D" id="1.10.510.10">
    <property type="entry name" value="Transferase(Phosphotransferase) domain 1"/>
    <property type="match status" value="1"/>
</dbReference>
<evidence type="ECO:0000259" key="6">
    <source>
        <dbReference type="PROSITE" id="PS51285"/>
    </source>
</evidence>
<evidence type="ECO:0000313" key="8">
    <source>
        <dbReference type="Proteomes" id="UP000410492"/>
    </source>
</evidence>
<accession>A0A653DJU2</accession>
<evidence type="ECO:0000256" key="3">
    <source>
        <dbReference type="ARBA" id="ARBA00022741"/>
    </source>
</evidence>
<dbReference type="PANTHER" id="PTHR24351">
    <property type="entry name" value="RIBOSOMAL PROTEIN S6 KINASE"/>
    <property type="match status" value="1"/>
</dbReference>
<protein>
    <recommendedName>
        <fullName evidence="6">AGC-kinase C-terminal domain-containing protein</fullName>
    </recommendedName>
</protein>
<dbReference type="Gene3D" id="3.30.200.20">
    <property type="entry name" value="Phosphorylase Kinase, domain 1"/>
    <property type="match status" value="1"/>
</dbReference>
<keyword evidence="3" id="KW-0547">Nucleotide-binding</keyword>